<keyword evidence="2" id="KW-1185">Reference proteome</keyword>
<protein>
    <submittedName>
        <fullName evidence="1">Uncharacterized protein</fullName>
    </submittedName>
</protein>
<proteinExistence type="predicted"/>
<sequence length="84" mass="9428">MFSTLQERVAAFPLRKIPPLRLGAPPPLVTDFVGQRFIRLREIIRRAAHATLALLPARAYLFITLEHGTEKIATSPVALTLQLR</sequence>
<reference evidence="1 2" key="1">
    <citation type="submission" date="2017-09" db="EMBL/GenBank/DDBJ databases">
        <title>Complete genome sequence of Verrucomicrobial strain HZ-65, isolated from freshwater.</title>
        <authorList>
            <person name="Choi A."/>
        </authorList>
    </citation>
    <scope>NUCLEOTIDE SEQUENCE [LARGE SCALE GENOMIC DNA]</scope>
    <source>
        <strain evidence="1 2">HZ-65</strain>
    </source>
</reference>
<accession>A0A290QCV2</accession>
<name>A0A290QCV2_9BACT</name>
<evidence type="ECO:0000313" key="1">
    <source>
        <dbReference type="EMBL" id="ATC63158.1"/>
    </source>
</evidence>
<organism evidence="1 2">
    <name type="scientific">Nibricoccus aquaticus</name>
    <dbReference type="NCBI Taxonomy" id="2576891"/>
    <lineage>
        <taxon>Bacteria</taxon>
        <taxon>Pseudomonadati</taxon>
        <taxon>Verrucomicrobiota</taxon>
        <taxon>Opitutia</taxon>
        <taxon>Opitutales</taxon>
        <taxon>Opitutaceae</taxon>
        <taxon>Nibricoccus</taxon>
    </lineage>
</organism>
<gene>
    <name evidence="1" type="ORF">CMV30_03840</name>
</gene>
<evidence type="ECO:0000313" key="2">
    <source>
        <dbReference type="Proteomes" id="UP000217265"/>
    </source>
</evidence>
<dbReference type="AlphaFoldDB" id="A0A290QCV2"/>
<dbReference type="Proteomes" id="UP000217265">
    <property type="component" value="Chromosome"/>
</dbReference>
<dbReference type="KEGG" id="vbh:CMV30_03840"/>
<dbReference type="EMBL" id="CP023344">
    <property type="protein sequence ID" value="ATC63158.1"/>
    <property type="molecule type" value="Genomic_DNA"/>
</dbReference>